<dbReference type="PROSITE" id="PS50853">
    <property type="entry name" value="FN3"/>
    <property type="match status" value="1"/>
</dbReference>
<dbReference type="InterPro" id="IPR013783">
    <property type="entry name" value="Ig-like_fold"/>
</dbReference>
<dbReference type="Gene3D" id="2.60.40.10">
    <property type="entry name" value="Immunoglobulins"/>
    <property type="match status" value="1"/>
</dbReference>
<protein>
    <recommendedName>
        <fullName evidence="1">Fibronectin type-III domain-containing protein</fullName>
    </recommendedName>
</protein>
<dbReference type="SUPFAM" id="SSF49265">
    <property type="entry name" value="Fibronectin type III"/>
    <property type="match status" value="1"/>
</dbReference>
<dbReference type="EMBL" id="UINC01018197">
    <property type="protein sequence ID" value="SVA76213.1"/>
    <property type="molecule type" value="Genomic_DNA"/>
</dbReference>
<dbReference type="SMART" id="SM00060">
    <property type="entry name" value="FN3"/>
    <property type="match status" value="1"/>
</dbReference>
<dbReference type="AlphaFoldDB" id="A0A381YI73"/>
<dbReference type="CDD" id="cd00063">
    <property type="entry name" value="FN3"/>
    <property type="match status" value="1"/>
</dbReference>
<name>A0A381YI73_9ZZZZ</name>
<dbReference type="InterPro" id="IPR003961">
    <property type="entry name" value="FN3_dom"/>
</dbReference>
<feature type="domain" description="Fibronectin type-III" evidence="1">
    <location>
        <begin position="32"/>
        <end position="123"/>
    </location>
</feature>
<proteinExistence type="predicted"/>
<evidence type="ECO:0000313" key="2">
    <source>
        <dbReference type="EMBL" id="SVA76213.1"/>
    </source>
</evidence>
<organism evidence="2">
    <name type="scientific">marine metagenome</name>
    <dbReference type="NCBI Taxonomy" id="408172"/>
    <lineage>
        <taxon>unclassified sequences</taxon>
        <taxon>metagenomes</taxon>
        <taxon>ecological metagenomes</taxon>
    </lineage>
</organism>
<accession>A0A381YI73</accession>
<sequence>MKNVLFVFLIFCFSLTFISCTEKDEHSKFDVAPSAPSGLTATGGAIQVKLNWNASSGASSYKVYWDNATGVSSSSTAITGISTDYYTHSGLEIDTTYYYKVAPVNSYGTGSLTSEVNATTNKYVSTTTTASGSITVGSDTLSGVYASECLTSASIISYYKYIGYWPSEVIAYGHVFVVTASDSISVELHAFTDTSCSLSSVITKTLSNNVTVGSASGSNYPVTYNNTIQKITVNSTAAETTLEALLNSIDFTVGTEKELSMTGELRYGLWTLSGTTLYLANDSSLIAPTSAGTVPLR</sequence>
<dbReference type="PROSITE" id="PS51257">
    <property type="entry name" value="PROKAR_LIPOPROTEIN"/>
    <property type="match status" value="1"/>
</dbReference>
<dbReference type="InterPro" id="IPR036116">
    <property type="entry name" value="FN3_sf"/>
</dbReference>
<reference evidence="2" key="1">
    <citation type="submission" date="2018-05" db="EMBL/GenBank/DDBJ databases">
        <authorList>
            <person name="Lanie J.A."/>
            <person name="Ng W.-L."/>
            <person name="Kazmierczak K.M."/>
            <person name="Andrzejewski T.M."/>
            <person name="Davidsen T.M."/>
            <person name="Wayne K.J."/>
            <person name="Tettelin H."/>
            <person name="Glass J.I."/>
            <person name="Rusch D."/>
            <person name="Podicherti R."/>
            <person name="Tsui H.-C.T."/>
            <person name="Winkler M.E."/>
        </authorList>
    </citation>
    <scope>NUCLEOTIDE SEQUENCE</scope>
</reference>
<gene>
    <name evidence="2" type="ORF">METZ01_LOCUS129067</name>
</gene>
<evidence type="ECO:0000259" key="1">
    <source>
        <dbReference type="PROSITE" id="PS50853"/>
    </source>
</evidence>